<dbReference type="eggNOG" id="KOG0531">
    <property type="taxonomic scope" value="Eukaryota"/>
</dbReference>
<dbReference type="EnsemblMetazoa" id="SMAR000607-RA">
    <property type="protein sequence ID" value="SMAR000607-PA"/>
    <property type="gene ID" value="SMAR000607"/>
</dbReference>
<dbReference type="PANTHER" id="PTHR22708">
    <property type="entry name" value="LEUCINE-RICH REPEAT-CONTAINING PROTEIN 56"/>
    <property type="match status" value="1"/>
</dbReference>
<dbReference type="STRING" id="126957.T1IIB4"/>
<organism evidence="1 2">
    <name type="scientific">Strigamia maritima</name>
    <name type="common">European centipede</name>
    <name type="synonym">Geophilus maritimus</name>
    <dbReference type="NCBI Taxonomy" id="126957"/>
    <lineage>
        <taxon>Eukaryota</taxon>
        <taxon>Metazoa</taxon>
        <taxon>Ecdysozoa</taxon>
        <taxon>Arthropoda</taxon>
        <taxon>Myriapoda</taxon>
        <taxon>Chilopoda</taxon>
        <taxon>Pleurostigmophora</taxon>
        <taxon>Geophilomorpha</taxon>
        <taxon>Linotaeniidae</taxon>
        <taxon>Strigamia</taxon>
    </lineage>
</organism>
<dbReference type="SUPFAM" id="SSF52058">
    <property type="entry name" value="L domain-like"/>
    <property type="match status" value="1"/>
</dbReference>
<dbReference type="InterPro" id="IPR040091">
    <property type="entry name" value="LRRC56"/>
</dbReference>
<dbReference type="AlphaFoldDB" id="T1IIB4"/>
<dbReference type="HOGENOM" id="CLU_639881_0_0_1"/>
<name>T1IIB4_STRMM</name>
<evidence type="ECO:0008006" key="3">
    <source>
        <dbReference type="Google" id="ProtNLM"/>
    </source>
</evidence>
<reference evidence="1" key="2">
    <citation type="submission" date="2015-02" db="UniProtKB">
        <authorList>
            <consortium name="EnsemblMetazoa"/>
        </authorList>
    </citation>
    <scope>IDENTIFICATION</scope>
</reference>
<dbReference type="InterPro" id="IPR001611">
    <property type="entry name" value="Leu-rich_rpt"/>
</dbReference>
<dbReference type="Gene3D" id="3.80.10.10">
    <property type="entry name" value="Ribonuclease Inhibitor"/>
    <property type="match status" value="1"/>
</dbReference>
<dbReference type="Proteomes" id="UP000014500">
    <property type="component" value="Unassembled WGS sequence"/>
</dbReference>
<dbReference type="PANTHER" id="PTHR22708:SF0">
    <property type="entry name" value="LEUCINE-RICH REPEAT-CONTAINING PROTEIN 56"/>
    <property type="match status" value="1"/>
</dbReference>
<dbReference type="PROSITE" id="PS51450">
    <property type="entry name" value="LRR"/>
    <property type="match status" value="1"/>
</dbReference>
<accession>T1IIB4</accession>
<sequence length="429" mass="49339">MGHHSEQPFEQNSNNYDQLPRVPLTIDIIKNLSGQQNVISMRQIQMQLDINRYSIQNLGYLLPFLMELNISSSSLDSLRDLGTCLQNLKILRVSNCRLENLDGAMSLISLVELEARDNYIDDLYNCAFLHNLETLDVENNNIADIHNLSFLSICNGLQTLTLRHNPVAEKTNYREDVWSKVPNLKILDDVVLTKQTVDNCNSGNINFEYATPQTQSQLKYAEEQSRAISKQTETEEVQARQLQEKAKLKKKKLQRRPTLSDLLHNQSHIDNFWLRPDNKPNFLRRRRTNSMVDEILFPLENDDFKNDCKLLSKKTNSPLTKQNSMPEYPEWFDPHLSIAKNEPNISENQPSTSKTNNLDNSFLKDTPLTYVFKSNTCLVVDAFAEDKVDSESHNDKLVNNSISTLMSTIKFPKPVQKGDSLDFTENDLE</sequence>
<reference evidence="2" key="1">
    <citation type="submission" date="2011-05" db="EMBL/GenBank/DDBJ databases">
        <authorList>
            <person name="Richards S.R."/>
            <person name="Qu J."/>
            <person name="Jiang H."/>
            <person name="Jhangiani S.N."/>
            <person name="Agravi P."/>
            <person name="Goodspeed R."/>
            <person name="Gross S."/>
            <person name="Mandapat C."/>
            <person name="Jackson L."/>
            <person name="Mathew T."/>
            <person name="Pu L."/>
            <person name="Thornton R."/>
            <person name="Saada N."/>
            <person name="Wilczek-Boney K.B."/>
            <person name="Lee S."/>
            <person name="Kovar C."/>
            <person name="Wu Y."/>
            <person name="Scherer S.E."/>
            <person name="Worley K.C."/>
            <person name="Muzny D.M."/>
            <person name="Gibbs R."/>
        </authorList>
    </citation>
    <scope>NUCLEOTIDE SEQUENCE</scope>
    <source>
        <strain evidence="2">Brora</strain>
    </source>
</reference>
<evidence type="ECO:0000313" key="2">
    <source>
        <dbReference type="Proteomes" id="UP000014500"/>
    </source>
</evidence>
<dbReference type="EMBL" id="JH430152">
    <property type="status" value="NOT_ANNOTATED_CDS"/>
    <property type="molecule type" value="Genomic_DNA"/>
</dbReference>
<evidence type="ECO:0000313" key="1">
    <source>
        <dbReference type="EnsemblMetazoa" id="SMAR000607-PA"/>
    </source>
</evidence>
<proteinExistence type="predicted"/>
<dbReference type="InterPro" id="IPR032675">
    <property type="entry name" value="LRR_dom_sf"/>
</dbReference>
<keyword evidence="2" id="KW-1185">Reference proteome</keyword>
<protein>
    <recommendedName>
        <fullName evidence="3">U2A'/phosphoprotein 32 family A C-terminal domain-containing protein</fullName>
    </recommendedName>
</protein>
<dbReference type="Pfam" id="PF14580">
    <property type="entry name" value="LRR_9"/>
    <property type="match status" value="1"/>
</dbReference>